<dbReference type="EMBL" id="LUGG01000002">
    <property type="protein sequence ID" value="OBZ77763.1"/>
    <property type="molecule type" value="Genomic_DNA"/>
</dbReference>
<dbReference type="AlphaFoldDB" id="A0A1C7MLN3"/>
<evidence type="ECO:0000313" key="1">
    <source>
        <dbReference type="EMBL" id="OBZ77763.1"/>
    </source>
</evidence>
<dbReference type="Gene3D" id="3.50.50.60">
    <property type="entry name" value="FAD/NAD(P)-binding domain"/>
    <property type="match status" value="1"/>
</dbReference>
<protein>
    <recommendedName>
        <fullName evidence="3">FAD/NAD(P)-binding domain-containing protein</fullName>
    </recommendedName>
</protein>
<dbReference type="InterPro" id="IPR036188">
    <property type="entry name" value="FAD/NAD-bd_sf"/>
</dbReference>
<dbReference type="PANTHER" id="PTHR43735:SF2">
    <property type="entry name" value="FE-REGULATED PROTEIN 8"/>
    <property type="match status" value="1"/>
</dbReference>
<comment type="caution">
    <text evidence="1">The sequence shown here is derived from an EMBL/GenBank/DDBJ whole genome shotgun (WGS) entry which is preliminary data.</text>
</comment>
<dbReference type="GO" id="GO:0005737">
    <property type="term" value="C:cytoplasm"/>
    <property type="evidence" value="ECO:0007669"/>
    <property type="project" value="TreeGrafter"/>
</dbReference>
<dbReference type="PANTHER" id="PTHR43735">
    <property type="entry name" value="APOPTOSIS-INDUCING FACTOR 1"/>
    <property type="match status" value="1"/>
</dbReference>
<dbReference type="GO" id="GO:0004174">
    <property type="term" value="F:electron-transferring-flavoprotein dehydrogenase activity"/>
    <property type="evidence" value="ECO:0007669"/>
    <property type="project" value="TreeGrafter"/>
</dbReference>
<name>A0A1C7MLN3_GRIFR</name>
<proteinExistence type="predicted"/>
<dbReference type="OrthoDB" id="202203at2759"/>
<accession>A0A1C7MLN3</accession>
<evidence type="ECO:0000313" key="2">
    <source>
        <dbReference type="Proteomes" id="UP000092993"/>
    </source>
</evidence>
<dbReference type="SUPFAM" id="SSF51905">
    <property type="entry name" value="FAD/NAD(P)-binding domain"/>
    <property type="match status" value="1"/>
</dbReference>
<dbReference type="GO" id="GO:0050660">
    <property type="term" value="F:flavin adenine dinucleotide binding"/>
    <property type="evidence" value="ECO:0007669"/>
    <property type="project" value="TreeGrafter"/>
</dbReference>
<organism evidence="1 2">
    <name type="scientific">Grifola frondosa</name>
    <name type="common">Maitake</name>
    <name type="synonym">Polyporus frondosus</name>
    <dbReference type="NCBI Taxonomy" id="5627"/>
    <lineage>
        <taxon>Eukaryota</taxon>
        <taxon>Fungi</taxon>
        <taxon>Dikarya</taxon>
        <taxon>Basidiomycota</taxon>
        <taxon>Agaricomycotina</taxon>
        <taxon>Agaricomycetes</taxon>
        <taxon>Polyporales</taxon>
        <taxon>Grifolaceae</taxon>
        <taxon>Grifola</taxon>
    </lineage>
</organism>
<keyword evidence="2" id="KW-1185">Reference proteome</keyword>
<gene>
    <name evidence="1" type="ORF">A0H81_02404</name>
</gene>
<dbReference type="Proteomes" id="UP000092993">
    <property type="component" value="Unassembled WGS sequence"/>
</dbReference>
<dbReference type="STRING" id="5627.A0A1C7MLN3"/>
<sequence length="126" mass="13813">MLRVLYPHIFAIGDAADAFGDIKAGHNARAQGELAARNILKMIEHPEVETNSVSSGSSESRSKSLQLERYVPGLPGIKVTLGLKKAVYQRRGVVVSSNERSIDLDALRMWGNFGMDVNDLDPALYE</sequence>
<reference evidence="1 2" key="1">
    <citation type="submission" date="2016-03" db="EMBL/GenBank/DDBJ databases">
        <title>Whole genome sequencing of Grifola frondosa 9006-11.</title>
        <authorList>
            <person name="Min B."/>
            <person name="Park H."/>
            <person name="Kim J.-G."/>
            <person name="Cho H."/>
            <person name="Oh Y.-L."/>
            <person name="Kong W.-S."/>
            <person name="Choi I.-G."/>
        </authorList>
    </citation>
    <scope>NUCLEOTIDE SEQUENCE [LARGE SCALE GENOMIC DNA]</scope>
    <source>
        <strain evidence="1 2">9006-11</strain>
    </source>
</reference>
<evidence type="ECO:0008006" key="3">
    <source>
        <dbReference type="Google" id="ProtNLM"/>
    </source>
</evidence>
<dbReference type="OMA" id="DIKAGHN"/>